<gene>
    <name evidence="1" type="ORF">ETE77_22615</name>
</gene>
<dbReference type="EMBL" id="SDBY01000046">
    <property type="protein sequence ID" value="TCW70475.1"/>
    <property type="molecule type" value="Genomic_DNA"/>
</dbReference>
<sequence>SILYFTGIILTVVGLSIFNKLKYRFAEIL</sequence>
<proteinExistence type="predicted"/>
<name>A0A483E8A2_KLEPN</name>
<organism evidence="1">
    <name type="scientific">Klebsiella pneumoniae</name>
    <dbReference type="NCBI Taxonomy" id="573"/>
    <lineage>
        <taxon>Bacteria</taxon>
        <taxon>Pseudomonadati</taxon>
        <taxon>Pseudomonadota</taxon>
        <taxon>Gammaproteobacteria</taxon>
        <taxon>Enterobacterales</taxon>
        <taxon>Enterobacteriaceae</taxon>
        <taxon>Klebsiella/Raoultella group</taxon>
        <taxon>Klebsiella</taxon>
        <taxon>Klebsiella pneumoniae complex</taxon>
    </lineage>
</organism>
<reference evidence="1" key="1">
    <citation type="submission" date="2019-01" db="EMBL/GenBank/DDBJ databases">
        <authorList>
            <person name="Lista F."/>
            <person name="Anselmo A."/>
        </authorList>
    </citation>
    <scope>NUCLEOTIDE SEQUENCE</scope>
    <source>
        <strain evidence="1">24S</strain>
    </source>
</reference>
<feature type="non-terminal residue" evidence="1">
    <location>
        <position position="1"/>
    </location>
</feature>
<comment type="caution">
    <text evidence="1">The sequence shown here is derived from an EMBL/GenBank/DDBJ whole genome shotgun (WGS) entry which is preliminary data.</text>
</comment>
<accession>A0A483E8A2</accession>
<evidence type="ECO:0000313" key="1">
    <source>
        <dbReference type="EMBL" id="TCW70475.1"/>
    </source>
</evidence>
<dbReference type="AlphaFoldDB" id="A0A483E8A2"/>
<protein>
    <submittedName>
        <fullName evidence="1">ABC transporter permease</fullName>
    </submittedName>
</protein>